<reference evidence="2" key="1">
    <citation type="journal article" date="2017" name="Gigascience">
        <title>The genome draft of coconut (Cocos nucifera).</title>
        <authorList>
            <person name="Xiao Y."/>
            <person name="Xu P."/>
            <person name="Fan H."/>
            <person name="Baudouin L."/>
            <person name="Xia W."/>
            <person name="Bocs S."/>
            <person name="Xu J."/>
            <person name="Li Q."/>
            <person name="Guo A."/>
            <person name="Zhou L."/>
            <person name="Li J."/>
            <person name="Wu Y."/>
            <person name="Ma Z."/>
            <person name="Armero A."/>
            <person name="Issali A.E."/>
            <person name="Liu N."/>
            <person name="Peng M."/>
            <person name="Yang Y."/>
        </authorList>
    </citation>
    <scope>NUCLEOTIDE SEQUENCE</scope>
    <source>
        <tissue evidence="2">Spear leaf of Hainan Tall coconut</tissue>
    </source>
</reference>
<dbReference type="AlphaFoldDB" id="A0A8K0I0E3"/>
<feature type="compositionally biased region" description="Basic and acidic residues" evidence="1">
    <location>
        <begin position="294"/>
        <end position="336"/>
    </location>
</feature>
<feature type="region of interest" description="Disordered" evidence="1">
    <location>
        <begin position="429"/>
        <end position="452"/>
    </location>
</feature>
<feature type="compositionally biased region" description="Basic and acidic residues" evidence="1">
    <location>
        <begin position="236"/>
        <end position="287"/>
    </location>
</feature>
<dbReference type="OrthoDB" id="1913135at2759"/>
<keyword evidence="3" id="KW-1185">Reference proteome</keyword>
<organism evidence="2 3">
    <name type="scientific">Cocos nucifera</name>
    <name type="common">Coconut palm</name>
    <dbReference type="NCBI Taxonomy" id="13894"/>
    <lineage>
        <taxon>Eukaryota</taxon>
        <taxon>Viridiplantae</taxon>
        <taxon>Streptophyta</taxon>
        <taxon>Embryophyta</taxon>
        <taxon>Tracheophyta</taxon>
        <taxon>Spermatophyta</taxon>
        <taxon>Magnoliopsida</taxon>
        <taxon>Liliopsida</taxon>
        <taxon>Arecaceae</taxon>
        <taxon>Arecoideae</taxon>
        <taxon>Cocoseae</taxon>
        <taxon>Attaleinae</taxon>
        <taxon>Cocos</taxon>
    </lineage>
</organism>
<dbReference type="PANTHER" id="PTHR34660">
    <property type="entry name" value="MYB-LIKE PROTEIN X"/>
    <property type="match status" value="1"/>
</dbReference>
<evidence type="ECO:0000313" key="3">
    <source>
        <dbReference type="Proteomes" id="UP000797356"/>
    </source>
</evidence>
<accession>A0A8K0I0E3</accession>
<evidence type="ECO:0000256" key="1">
    <source>
        <dbReference type="SAM" id="MobiDB-lite"/>
    </source>
</evidence>
<dbReference type="EMBL" id="CM017873">
    <property type="protein sequence ID" value="KAG1331524.1"/>
    <property type="molecule type" value="Genomic_DNA"/>
</dbReference>
<proteinExistence type="predicted"/>
<sequence length="540" mass="62262">MTSWHNAPTSPFKCFAEKHKEKKCKKEKRDKEQREGKERKDKDRSRDKHKEKKDEKEKHKEKKRDKDRDRKNRTEDDKKSKEQTKGHNEEKIGSGSLKTEEVKNSKFIEEFGRRIKDEGAAERLLENFAGSVQKGTQNFGALIALEKERCNRNEMATNLMAQEPRRNDALGQAMEMDADKKIERKKKAKDRYEMLAKLISKEQRKIDSMGQIVKDAEKNVEAKEKAKDRYRMVENLLRKEQRRDDKMGQTVEKDADEKFEGKEKRDDAGKKIGEKEKITGREANVRKGDKHMHKGGEKRHEGKDKERHKEKGKEEEKKRDKGEKIHKECDKPKDGGEMDWIDNLIIMPLAPQKNNEKCAGTDGTIKKRKDFEINGFLHEIDALPNKLPRPAPSSHLHVENGRTLGSCHVAAGYSSIKLGTTKYINAERVLETKERKTNGTEGPPPSTDDLRPLVALESSPNGKASVKPPHPDTKFLSQIYSVPKMEEWPEYDNQYWLFSSNFPGPKPRATLEAEETSHVWAKGLQIESADVFALPFVIPY</sequence>
<dbReference type="PANTHER" id="PTHR34660:SF3">
    <property type="entry name" value="RRM DOMAIN-CONTAINING PROTEIN"/>
    <property type="match status" value="1"/>
</dbReference>
<name>A0A8K0I0E3_COCNU</name>
<evidence type="ECO:0000313" key="2">
    <source>
        <dbReference type="EMBL" id="KAG1331524.1"/>
    </source>
</evidence>
<feature type="region of interest" description="Disordered" evidence="1">
    <location>
        <begin position="236"/>
        <end position="336"/>
    </location>
</feature>
<dbReference type="Proteomes" id="UP000797356">
    <property type="component" value="Chromosome 2"/>
</dbReference>
<reference evidence="2" key="2">
    <citation type="submission" date="2019-07" db="EMBL/GenBank/DDBJ databases">
        <authorList>
            <person name="Yang Y."/>
            <person name="Bocs S."/>
            <person name="Baudouin L."/>
        </authorList>
    </citation>
    <scope>NUCLEOTIDE SEQUENCE</scope>
    <source>
        <tissue evidence="2">Spear leaf of Hainan Tall coconut</tissue>
    </source>
</reference>
<protein>
    <submittedName>
        <fullName evidence="2">Glutamic acid-rich protein</fullName>
    </submittedName>
</protein>
<feature type="region of interest" description="Disordered" evidence="1">
    <location>
        <begin position="1"/>
        <end position="104"/>
    </location>
</feature>
<feature type="compositionally biased region" description="Basic and acidic residues" evidence="1">
    <location>
        <begin position="27"/>
        <end position="104"/>
    </location>
</feature>
<comment type="caution">
    <text evidence="2">The sequence shown here is derived from an EMBL/GenBank/DDBJ whole genome shotgun (WGS) entry which is preliminary data.</text>
</comment>
<feature type="compositionally biased region" description="Basic and acidic residues" evidence="1">
    <location>
        <begin position="429"/>
        <end position="438"/>
    </location>
</feature>
<gene>
    <name evidence="2" type="ORF">COCNU_02G014920</name>
</gene>